<accession>A0A183TW48</accession>
<feature type="compositionally biased region" description="Low complexity" evidence="1">
    <location>
        <begin position="10"/>
        <end position="20"/>
    </location>
</feature>
<evidence type="ECO:0000313" key="2">
    <source>
        <dbReference type="EMBL" id="VDM24284.1"/>
    </source>
</evidence>
<feature type="region of interest" description="Disordered" evidence="1">
    <location>
        <begin position="1"/>
        <end position="25"/>
    </location>
</feature>
<dbReference type="EMBL" id="UYWY01000220">
    <property type="protein sequence ID" value="VDM24284.1"/>
    <property type="molecule type" value="Genomic_DNA"/>
</dbReference>
<dbReference type="WBParaSite" id="TCNE_0000046701-mRNA-1">
    <property type="protein sequence ID" value="TCNE_0000046701-mRNA-1"/>
    <property type="gene ID" value="TCNE_0000046701"/>
</dbReference>
<reference evidence="2 3" key="2">
    <citation type="submission" date="2018-11" db="EMBL/GenBank/DDBJ databases">
        <authorList>
            <consortium name="Pathogen Informatics"/>
        </authorList>
    </citation>
    <scope>NUCLEOTIDE SEQUENCE [LARGE SCALE GENOMIC DNA]</scope>
</reference>
<sequence>MECGGIAGPSRSQSTVSSSSKQTNCEVEMKARPRHIICYSSKGILRVLMESKWLCRRMRRQPVNRSVKHVCVNQPGMVASVGGYISSMDHFGHIISSP</sequence>
<dbReference type="Proteomes" id="UP000050794">
    <property type="component" value="Unassembled WGS sequence"/>
</dbReference>
<evidence type="ECO:0000313" key="4">
    <source>
        <dbReference type="WBParaSite" id="TCNE_0000046701-mRNA-1"/>
    </source>
</evidence>
<proteinExistence type="predicted"/>
<evidence type="ECO:0000313" key="3">
    <source>
        <dbReference type="Proteomes" id="UP000050794"/>
    </source>
</evidence>
<reference evidence="4" key="1">
    <citation type="submission" date="2016-06" db="UniProtKB">
        <authorList>
            <consortium name="WormBaseParasite"/>
        </authorList>
    </citation>
    <scope>IDENTIFICATION</scope>
</reference>
<protein>
    <submittedName>
        <fullName evidence="4">Late endosomal/lysosomal adaptor and MAPK and MTOR activator 5</fullName>
    </submittedName>
</protein>
<name>A0A183TW48_TOXCA</name>
<evidence type="ECO:0000256" key="1">
    <source>
        <dbReference type="SAM" id="MobiDB-lite"/>
    </source>
</evidence>
<dbReference type="AlphaFoldDB" id="A0A183TW48"/>
<organism evidence="3 4">
    <name type="scientific">Toxocara canis</name>
    <name type="common">Canine roundworm</name>
    <dbReference type="NCBI Taxonomy" id="6265"/>
    <lineage>
        <taxon>Eukaryota</taxon>
        <taxon>Metazoa</taxon>
        <taxon>Ecdysozoa</taxon>
        <taxon>Nematoda</taxon>
        <taxon>Chromadorea</taxon>
        <taxon>Rhabditida</taxon>
        <taxon>Spirurina</taxon>
        <taxon>Ascaridomorpha</taxon>
        <taxon>Ascaridoidea</taxon>
        <taxon>Toxocaridae</taxon>
        <taxon>Toxocara</taxon>
    </lineage>
</organism>
<gene>
    <name evidence="2" type="ORF">TCNE_LOCUS468</name>
</gene>
<keyword evidence="3" id="KW-1185">Reference proteome</keyword>